<keyword evidence="4" id="KW-0347">Helicase</keyword>
<feature type="region of interest" description="Disordered" evidence="7">
    <location>
        <begin position="329"/>
        <end position="351"/>
    </location>
</feature>
<dbReference type="PANTHER" id="PTHR45821">
    <property type="entry name" value="SNF2 DOMAIN-CONTAINING PROTEIN CLASSY 2-RELATED"/>
    <property type="match status" value="1"/>
</dbReference>
<dbReference type="GO" id="GO:0080188">
    <property type="term" value="P:gene silencing by siRNA-directed DNA methylation"/>
    <property type="evidence" value="ECO:0007669"/>
    <property type="project" value="InterPro"/>
</dbReference>
<evidence type="ECO:0000259" key="9">
    <source>
        <dbReference type="PROSITE" id="PS51194"/>
    </source>
</evidence>
<feature type="compositionally biased region" description="Basic and acidic residues" evidence="7">
    <location>
        <begin position="214"/>
        <end position="228"/>
    </location>
</feature>
<proteinExistence type="predicted"/>
<evidence type="ECO:0000256" key="1">
    <source>
        <dbReference type="ARBA" id="ARBA00004123"/>
    </source>
</evidence>
<dbReference type="AlphaFoldDB" id="A0AAX6H5V4"/>
<dbReference type="PROSITE" id="PS51192">
    <property type="entry name" value="HELICASE_ATP_BIND_1"/>
    <property type="match status" value="1"/>
</dbReference>
<evidence type="ECO:0000259" key="8">
    <source>
        <dbReference type="PROSITE" id="PS51192"/>
    </source>
</evidence>
<dbReference type="InterPro" id="IPR001650">
    <property type="entry name" value="Helicase_C-like"/>
</dbReference>
<keyword evidence="3" id="KW-0378">Hydrolase</keyword>
<dbReference type="GO" id="GO:0005634">
    <property type="term" value="C:nucleus"/>
    <property type="evidence" value="ECO:0007669"/>
    <property type="project" value="UniProtKB-SubCell"/>
</dbReference>
<dbReference type="CDD" id="cd18793">
    <property type="entry name" value="SF2_C_SNF"/>
    <property type="match status" value="1"/>
</dbReference>
<dbReference type="GO" id="GO:0004386">
    <property type="term" value="F:helicase activity"/>
    <property type="evidence" value="ECO:0007669"/>
    <property type="project" value="UniProtKB-KW"/>
</dbReference>
<dbReference type="GO" id="GO:0005524">
    <property type="term" value="F:ATP binding"/>
    <property type="evidence" value="ECO:0007669"/>
    <property type="project" value="UniProtKB-KW"/>
</dbReference>
<dbReference type="SUPFAM" id="SSF52540">
    <property type="entry name" value="P-loop containing nucleoside triphosphate hydrolases"/>
    <property type="match status" value="2"/>
</dbReference>
<dbReference type="InterPro" id="IPR044567">
    <property type="entry name" value="CLSY/DRD1"/>
</dbReference>
<dbReference type="SMART" id="SM00490">
    <property type="entry name" value="HELICc"/>
    <property type="match status" value="1"/>
</dbReference>
<evidence type="ECO:0000256" key="6">
    <source>
        <dbReference type="ARBA" id="ARBA00023242"/>
    </source>
</evidence>
<keyword evidence="5" id="KW-0067">ATP-binding</keyword>
<dbReference type="InterPro" id="IPR014001">
    <property type="entry name" value="Helicase_ATP-bd"/>
</dbReference>
<dbReference type="Pfam" id="PF00271">
    <property type="entry name" value="Helicase_C"/>
    <property type="match status" value="1"/>
</dbReference>
<evidence type="ECO:0000256" key="4">
    <source>
        <dbReference type="ARBA" id="ARBA00022806"/>
    </source>
</evidence>
<comment type="caution">
    <text evidence="10">The sequence shown here is derived from an EMBL/GenBank/DDBJ whole genome shotgun (WGS) entry which is preliminary data.</text>
</comment>
<dbReference type="Gene3D" id="3.40.50.300">
    <property type="entry name" value="P-loop containing nucleotide triphosphate hydrolases"/>
    <property type="match status" value="1"/>
</dbReference>
<dbReference type="GO" id="GO:0016787">
    <property type="term" value="F:hydrolase activity"/>
    <property type="evidence" value="ECO:0007669"/>
    <property type="project" value="UniProtKB-KW"/>
</dbReference>
<comment type="subcellular location">
    <subcellularLocation>
        <location evidence="1">Nucleus</location>
    </subcellularLocation>
</comment>
<feature type="region of interest" description="Disordered" evidence="7">
    <location>
        <begin position="178"/>
        <end position="262"/>
    </location>
</feature>
<name>A0AAX6H5V4_IRIPA</name>
<sequence>MHLARNKRLKLDDDGLAYSFLSKNATLADQGERTPTKVVDYSDARNLFNVLQDEGKYGSVTKEYEALHTQRMRVMNFMSAMRSFSRSKEIDQRQHAKGLIPQDVIDVDAEQAVVAAGLDHGKQDQRRNAKGLISHDVIDVDTELAAGSCIDHGEQDHQQHAQGLIAQDIIDVDTEHAAGSGIDHGEQDQQQHAKGLIAQDDIDVNTERAGGSGMDHDKQVRPVCTKEREEEEGNDISLPTVVDSDGKNEGCDVQEMQSSSSDKAPDFQAWLRYQIQLRLRGNKLFAEEGQANHLQPYVQGVFYPGLATEWKKVPSIRHEKVVLGQPLHGHANRKQKFKRGEREGDEKTSVKGGERCIEYDRKEEAGEILLASAESEYYLPENRDCIGTPENGDGLDDLWRDMSVAMECSKDATTLNGPALLQDEEYCNHSFLHNDELGLVCRVCGVVQKSIETLFDYQWTKGKQTTRTYVPGPRNFDVDKIGECSGAKIIEHFLSGADISIHPRHMKQMKPHQIEGFNFLVKNLLADSPGGCILAQAPGSGKTFMLISFIQSFMAKDPHARPLVVLPKGILTTWKKEFQRWKIEDIPLYDFYSAKADSRSHQLEILNTWHENRSILLLGYKQFSNIICEGAGNKVTVACQDKLLMVPTLLILDEGHNPRNDETDMVGSLAKVRTPCKVVLSGTLFQNHVEEVFNILKLVRPNFMKTESSRTAVKRIRSMAVIPCGRRPTKGNTESYFCELVEETLRNDENYKRRVSVIQELRGMTRDVLHYYKGDFLDELPGLVDFTVLLNISKKQKDSIQNLGKLDKFRRSSMEKAIYMHPQLVKLKENATGYKDTSIDIQKVDNIIGSIDVRDGAKTKFFMNLLSMAESSGEKLLVFSQYLLPLKFLERLIVLSKGWRLGKEFVVIYGDSSPEDRELSMEQFNKSPDAKVFFGSIKACGEGISLVGASRVLILDVHLNPSVTLQAIGRAFRPGQEKKVYVYRLVAADAQEEEDHKTSFRKELISKMWFEWTEYRGNQDFELEAVNVAESGDMLLQNLALREDIKALYRR</sequence>
<dbReference type="PANTHER" id="PTHR45821:SF1">
    <property type="entry name" value="ATP-DEPENDENT HELICASE FAMILY PROTEIN-RELATED"/>
    <property type="match status" value="1"/>
</dbReference>
<feature type="compositionally biased region" description="Basic and acidic residues" evidence="7">
    <location>
        <begin position="338"/>
        <end position="351"/>
    </location>
</feature>
<dbReference type="EMBL" id="JANAVB010012196">
    <property type="protein sequence ID" value="KAJ6836400.1"/>
    <property type="molecule type" value="Genomic_DNA"/>
</dbReference>
<evidence type="ECO:0000256" key="5">
    <source>
        <dbReference type="ARBA" id="ARBA00022840"/>
    </source>
</evidence>
<evidence type="ECO:0000256" key="3">
    <source>
        <dbReference type="ARBA" id="ARBA00022801"/>
    </source>
</evidence>
<dbReference type="InterPro" id="IPR000330">
    <property type="entry name" value="SNF2_N"/>
</dbReference>
<keyword evidence="11" id="KW-1185">Reference proteome</keyword>
<dbReference type="Gene3D" id="3.40.50.10810">
    <property type="entry name" value="Tandem AAA-ATPase domain"/>
    <property type="match status" value="1"/>
</dbReference>
<dbReference type="InterPro" id="IPR027417">
    <property type="entry name" value="P-loop_NTPase"/>
</dbReference>
<evidence type="ECO:0000256" key="2">
    <source>
        <dbReference type="ARBA" id="ARBA00022741"/>
    </source>
</evidence>
<dbReference type="SMART" id="SM00487">
    <property type="entry name" value="DEXDc"/>
    <property type="match status" value="1"/>
</dbReference>
<dbReference type="Pfam" id="PF00176">
    <property type="entry name" value="SNF2-rel_dom"/>
    <property type="match status" value="1"/>
</dbReference>
<keyword evidence="6" id="KW-0539">Nucleus</keyword>
<organism evidence="10 11">
    <name type="scientific">Iris pallida</name>
    <name type="common">Sweet iris</name>
    <dbReference type="NCBI Taxonomy" id="29817"/>
    <lineage>
        <taxon>Eukaryota</taxon>
        <taxon>Viridiplantae</taxon>
        <taxon>Streptophyta</taxon>
        <taxon>Embryophyta</taxon>
        <taxon>Tracheophyta</taxon>
        <taxon>Spermatophyta</taxon>
        <taxon>Magnoliopsida</taxon>
        <taxon>Liliopsida</taxon>
        <taxon>Asparagales</taxon>
        <taxon>Iridaceae</taxon>
        <taxon>Iridoideae</taxon>
        <taxon>Irideae</taxon>
        <taxon>Iris</taxon>
    </lineage>
</organism>
<reference evidence="10" key="2">
    <citation type="submission" date="2023-04" db="EMBL/GenBank/DDBJ databases">
        <authorList>
            <person name="Bruccoleri R.E."/>
            <person name="Oakeley E.J."/>
            <person name="Faust A.-M."/>
            <person name="Dessus-Babus S."/>
            <person name="Altorfer M."/>
            <person name="Burckhardt D."/>
            <person name="Oertli M."/>
            <person name="Naumann U."/>
            <person name="Petersen F."/>
            <person name="Wong J."/>
        </authorList>
    </citation>
    <scope>NUCLEOTIDE SEQUENCE</scope>
    <source>
        <strain evidence="10">GSM-AAB239-AS_SAM_17_03QT</strain>
        <tissue evidence="10">Leaf</tissue>
    </source>
</reference>
<evidence type="ECO:0000256" key="7">
    <source>
        <dbReference type="SAM" id="MobiDB-lite"/>
    </source>
</evidence>
<reference evidence="10" key="1">
    <citation type="journal article" date="2023" name="GigaByte">
        <title>Genome assembly of the bearded iris, Iris pallida Lam.</title>
        <authorList>
            <person name="Bruccoleri R.E."/>
            <person name="Oakeley E.J."/>
            <person name="Faust A.M.E."/>
            <person name="Altorfer M."/>
            <person name="Dessus-Babus S."/>
            <person name="Burckhardt D."/>
            <person name="Oertli M."/>
            <person name="Naumann U."/>
            <person name="Petersen F."/>
            <person name="Wong J."/>
        </authorList>
    </citation>
    <scope>NUCLEOTIDE SEQUENCE</scope>
    <source>
        <strain evidence="10">GSM-AAB239-AS_SAM_17_03QT</strain>
    </source>
</reference>
<evidence type="ECO:0000313" key="10">
    <source>
        <dbReference type="EMBL" id="KAJ6836400.1"/>
    </source>
</evidence>
<feature type="domain" description="Helicase ATP-binding" evidence="8">
    <location>
        <begin position="523"/>
        <end position="702"/>
    </location>
</feature>
<evidence type="ECO:0000313" key="11">
    <source>
        <dbReference type="Proteomes" id="UP001140949"/>
    </source>
</evidence>
<dbReference type="InterPro" id="IPR049730">
    <property type="entry name" value="SNF2/RAD54-like_C"/>
</dbReference>
<feature type="domain" description="Helicase C-terminal" evidence="9">
    <location>
        <begin position="861"/>
        <end position="1029"/>
    </location>
</feature>
<dbReference type="Proteomes" id="UP001140949">
    <property type="component" value="Unassembled WGS sequence"/>
</dbReference>
<dbReference type="PROSITE" id="PS51194">
    <property type="entry name" value="HELICASE_CTER"/>
    <property type="match status" value="1"/>
</dbReference>
<gene>
    <name evidence="10" type="ORF">M6B38_327905</name>
</gene>
<keyword evidence="2" id="KW-0547">Nucleotide-binding</keyword>
<dbReference type="InterPro" id="IPR038718">
    <property type="entry name" value="SNF2-like_sf"/>
</dbReference>
<accession>A0AAX6H5V4</accession>
<protein>
    <submittedName>
        <fullName evidence="10">Protein CHROMATIN REMODELING 35</fullName>
    </submittedName>
</protein>